<gene>
    <name evidence="4" type="ORF">P3H78_22120</name>
</gene>
<feature type="signal peptide" evidence="2">
    <location>
        <begin position="1"/>
        <end position="26"/>
    </location>
</feature>
<dbReference type="PANTHER" id="PTHR46825">
    <property type="entry name" value="D-ALANYL-D-ALANINE-CARBOXYPEPTIDASE/ENDOPEPTIDASE AMPH"/>
    <property type="match status" value="1"/>
</dbReference>
<feature type="chain" id="PRO_5046587013" evidence="2">
    <location>
        <begin position="27"/>
        <end position="421"/>
    </location>
</feature>
<organism evidence="4 5">
    <name type="scientific">Streptomyces tropicalis</name>
    <dbReference type="NCBI Taxonomy" id="3034234"/>
    <lineage>
        <taxon>Bacteria</taxon>
        <taxon>Bacillati</taxon>
        <taxon>Actinomycetota</taxon>
        <taxon>Actinomycetes</taxon>
        <taxon>Kitasatosporales</taxon>
        <taxon>Streptomycetaceae</taxon>
        <taxon>Streptomyces</taxon>
    </lineage>
</organism>
<feature type="region of interest" description="Disordered" evidence="1">
    <location>
        <begin position="27"/>
        <end position="51"/>
    </location>
</feature>
<proteinExistence type="predicted"/>
<feature type="compositionally biased region" description="Low complexity" evidence="1">
    <location>
        <begin position="32"/>
        <end position="51"/>
    </location>
</feature>
<comment type="caution">
    <text evidence="4">The sequence shown here is derived from an EMBL/GenBank/DDBJ whole genome shotgun (WGS) entry which is preliminary data.</text>
</comment>
<name>A0ABT6A9E1_9ACTN</name>
<dbReference type="GO" id="GO:0016787">
    <property type="term" value="F:hydrolase activity"/>
    <property type="evidence" value="ECO:0007669"/>
    <property type="project" value="UniProtKB-KW"/>
</dbReference>
<keyword evidence="5" id="KW-1185">Reference proteome</keyword>
<dbReference type="RefSeq" id="WP_276110836.1">
    <property type="nucleotide sequence ID" value="NZ_JARJBB010000012.1"/>
</dbReference>
<dbReference type="Gene3D" id="3.40.710.10">
    <property type="entry name" value="DD-peptidase/beta-lactamase superfamily"/>
    <property type="match status" value="1"/>
</dbReference>
<evidence type="ECO:0000313" key="5">
    <source>
        <dbReference type="Proteomes" id="UP001221150"/>
    </source>
</evidence>
<evidence type="ECO:0000259" key="3">
    <source>
        <dbReference type="Pfam" id="PF00144"/>
    </source>
</evidence>
<dbReference type="InterPro" id="IPR001466">
    <property type="entry name" value="Beta-lactam-related"/>
</dbReference>
<feature type="domain" description="Beta-lactamase-related" evidence="3">
    <location>
        <begin position="85"/>
        <end position="385"/>
    </location>
</feature>
<protein>
    <submittedName>
        <fullName evidence="4">Serine hydrolase</fullName>
    </submittedName>
</protein>
<keyword evidence="2" id="KW-0732">Signal</keyword>
<accession>A0ABT6A9E1</accession>
<dbReference type="PANTHER" id="PTHR46825:SF7">
    <property type="entry name" value="D-ALANYL-D-ALANINE CARBOXYPEPTIDASE"/>
    <property type="match status" value="1"/>
</dbReference>
<dbReference type="InterPro" id="IPR012338">
    <property type="entry name" value="Beta-lactam/transpept-like"/>
</dbReference>
<reference evidence="4 5" key="1">
    <citation type="submission" date="2023-03" db="EMBL/GenBank/DDBJ databases">
        <title>Draft genome sequence of Streptomyces sp. K1PA1 isolated from peat swamp forest in Thailand.</title>
        <authorList>
            <person name="Klaysubun C."/>
            <person name="Duangmal K."/>
        </authorList>
    </citation>
    <scope>NUCLEOTIDE SEQUENCE [LARGE SCALE GENOMIC DNA]</scope>
    <source>
        <strain evidence="4 5">K1PA1</strain>
    </source>
</reference>
<evidence type="ECO:0000313" key="4">
    <source>
        <dbReference type="EMBL" id="MDF3301273.1"/>
    </source>
</evidence>
<dbReference type="InterPro" id="IPR050491">
    <property type="entry name" value="AmpC-like"/>
</dbReference>
<dbReference type="EMBL" id="JARJBB010000012">
    <property type="protein sequence ID" value="MDF3301273.1"/>
    <property type="molecule type" value="Genomic_DNA"/>
</dbReference>
<evidence type="ECO:0000256" key="1">
    <source>
        <dbReference type="SAM" id="MobiDB-lite"/>
    </source>
</evidence>
<evidence type="ECO:0000256" key="2">
    <source>
        <dbReference type="SAM" id="SignalP"/>
    </source>
</evidence>
<dbReference type="Proteomes" id="UP001221150">
    <property type="component" value="Unassembled WGS sequence"/>
</dbReference>
<dbReference type="Pfam" id="PF00144">
    <property type="entry name" value="Beta-lactamase"/>
    <property type="match status" value="1"/>
</dbReference>
<dbReference type="SUPFAM" id="SSF56601">
    <property type="entry name" value="beta-lactamase/transpeptidase-like"/>
    <property type="match status" value="1"/>
</dbReference>
<keyword evidence="4" id="KW-0378">Hydrolase</keyword>
<sequence>MAPRTVCRSAVLGPLVLALLAGPAHAADRNRPAAPAPADHGGRPAAAPAALPTPDTAALGGLLRTALAQGAPGAMARIDDHRLSWDDHATVYRAMEGVADRATRAVIDTADRVRIGSVTKTFSTVVLLQLAAEGRLRLDTPVNHYLPGLLPDDRITVRHVLGHRSGLYDYTNDMFAQTVPGFEAVRTKVFTYRQLVTRSLQHPRTNAPGAAYAYSNTNFVVAGLLIEKLTGHPVRTEYENRIIKPLKLQDTFYVHPDTRIPGRHAHGYLTPDAKGAALVDATDQTVSWAQSAGALISSTRDLNTFLSALLGGRLLPAAQRAEMERWLPAGTGQAYGLGLRRRDLSCGVSVYGHTGAVQGFYTYAFASKDGRRSLTAVATTSNNGAVHATMLRTLESVFCGRRSTVRDTPLPRTAAADDLTQ</sequence>